<organism evidence="1">
    <name type="scientific">hydrothermal vent metagenome</name>
    <dbReference type="NCBI Taxonomy" id="652676"/>
    <lineage>
        <taxon>unclassified sequences</taxon>
        <taxon>metagenomes</taxon>
        <taxon>ecological metagenomes</taxon>
    </lineage>
</organism>
<feature type="non-terminal residue" evidence="1">
    <location>
        <position position="109"/>
    </location>
</feature>
<gene>
    <name evidence="1" type="ORF">MNBD_GAMMA20-2290</name>
</gene>
<dbReference type="EMBL" id="UOFU01000154">
    <property type="protein sequence ID" value="VAW98808.1"/>
    <property type="molecule type" value="Genomic_DNA"/>
</dbReference>
<protein>
    <submittedName>
        <fullName evidence="1">Uncharacterized protein</fullName>
    </submittedName>
</protein>
<name>A0A3B0ZZ27_9ZZZZ</name>
<accession>A0A3B0ZZ27</accession>
<sequence length="109" mass="11755">MPITGKALLCALDGADNDTTWQQYLPLRAAPPAIPKVILADKYGLRTRRACAHRAASGVFLFPVSHGCLDHLLQFTLLVQLQGDVAATDQFTIDVKLGEGGPVGKTWQI</sequence>
<evidence type="ECO:0000313" key="1">
    <source>
        <dbReference type="EMBL" id="VAW98808.1"/>
    </source>
</evidence>
<reference evidence="1" key="1">
    <citation type="submission" date="2018-06" db="EMBL/GenBank/DDBJ databases">
        <authorList>
            <person name="Zhirakovskaya E."/>
        </authorList>
    </citation>
    <scope>NUCLEOTIDE SEQUENCE</scope>
</reference>
<dbReference type="AlphaFoldDB" id="A0A3B0ZZ27"/>
<proteinExistence type="predicted"/>